<dbReference type="Pfam" id="PF18755">
    <property type="entry name" value="RAMA"/>
    <property type="match status" value="1"/>
</dbReference>
<feature type="compositionally biased region" description="Pro residues" evidence="1">
    <location>
        <begin position="1"/>
        <end position="12"/>
    </location>
</feature>
<evidence type="ECO:0000313" key="4">
    <source>
        <dbReference type="Proteomes" id="UP000595437"/>
    </source>
</evidence>
<feature type="domain" description="RAMA" evidence="2">
    <location>
        <begin position="88"/>
        <end position="151"/>
    </location>
</feature>
<evidence type="ECO:0000313" key="3">
    <source>
        <dbReference type="EMBL" id="QQP40201.1"/>
    </source>
</evidence>
<feature type="region of interest" description="Disordered" evidence="1">
    <location>
        <begin position="1"/>
        <end position="86"/>
    </location>
</feature>
<protein>
    <submittedName>
        <fullName evidence="3">AGAP008858PAlike</fullName>
    </submittedName>
</protein>
<dbReference type="OrthoDB" id="167806at2759"/>
<reference evidence="4" key="1">
    <citation type="submission" date="2021-01" db="EMBL/GenBank/DDBJ databases">
        <title>Caligus Genome Assembly.</title>
        <authorList>
            <person name="Gallardo-Escarate C."/>
        </authorList>
    </citation>
    <scope>NUCLEOTIDE SEQUENCE [LARGE SCALE GENOMIC DNA]</scope>
</reference>
<dbReference type="Proteomes" id="UP000595437">
    <property type="component" value="Chromosome 9"/>
</dbReference>
<feature type="compositionally biased region" description="Low complexity" evidence="1">
    <location>
        <begin position="54"/>
        <end position="67"/>
    </location>
</feature>
<sequence>MSSSSPPPPPPCVIGEAPSVKAGGPEEVPPCILLNIPRPSSLKQDSDSEEDGSESCLLSESDSSRLSPGTSTDAEHVDSGGSHPIRRGVLSIDYLGQTFKGDLSPGGKIKSVETGMVFSNPSAWAIHCKKIVNPAKKSGCGWASVNIKVKKKQTDEQRIHSDTYTWEKTNSGSRIRTIIEKTYTDQSPK</sequence>
<dbReference type="AlphaFoldDB" id="A0A7T8GZ53"/>
<accession>A0A7T8GZ53</accession>
<organism evidence="3 4">
    <name type="scientific">Caligus rogercresseyi</name>
    <name type="common">Sea louse</name>
    <dbReference type="NCBI Taxonomy" id="217165"/>
    <lineage>
        <taxon>Eukaryota</taxon>
        <taxon>Metazoa</taxon>
        <taxon>Ecdysozoa</taxon>
        <taxon>Arthropoda</taxon>
        <taxon>Crustacea</taxon>
        <taxon>Multicrustacea</taxon>
        <taxon>Hexanauplia</taxon>
        <taxon>Copepoda</taxon>
        <taxon>Siphonostomatoida</taxon>
        <taxon>Caligidae</taxon>
        <taxon>Caligus</taxon>
    </lineage>
</organism>
<evidence type="ECO:0000256" key="1">
    <source>
        <dbReference type="SAM" id="MobiDB-lite"/>
    </source>
</evidence>
<evidence type="ECO:0000259" key="2">
    <source>
        <dbReference type="Pfam" id="PF18755"/>
    </source>
</evidence>
<name>A0A7T8GZ53_CALRO</name>
<keyword evidence="4" id="KW-1185">Reference proteome</keyword>
<dbReference type="EMBL" id="CP045898">
    <property type="protein sequence ID" value="QQP40201.1"/>
    <property type="molecule type" value="Genomic_DNA"/>
</dbReference>
<dbReference type="InterPro" id="IPR040843">
    <property type="entry name" value="RAMA"/>
</dbReference>
<proteinExistence type="predicted"/>
<gene>
    <name evidence="3" type="ORF">FKW44_014178</name>
</gene>